<dbReference type="Proteomes" id="UP001445472">
    <property type="component" value="Unassembled WGS sequence"/>
</dbReference>
<gene>
    <name evidence="1" type="ORF">ABT276_04230</name>
</gene>
<dbReference type="RefSeq" id="WP_351974973.1">
    <property type="nucleotide sequence ID" value="NZ_JBEPBX010000002.1"/>
</dbReference>
<dbReference type="InterPro" id="IPR009334">
    <property type="entry name" value="DUF993"/>
</dbReference>
<dbReference type="Gene3D" id="3.20.20.70">
    <property type="entry name" value="Aldolase class I"/>
    <property type="match status" value="1"/>
</dbReference>
<name>A0ABV1UPN1_9ACTN</name>
<reference evidence="1 2" key="1">
    <citation type="submission" date="2024-06" db="EMBL/GenBank/DDBJ databases">
        <title>The Natural Products Discovery Center: Release of the First 8490 Sequenced Strains for Exploring Actinobacteria Biosynthetic Diversity.</title>
        <authorList>
            <person name="Kalkreuter E."/>
            <person name="Kautsar S.A."/>
            <person name="Yang D."/>
            <person name="Bader C.D."/>
            <person name="Teijaro C.N."/>
            <person name="Fluegel L."/>
            <person name="Davis C.M."/>
            <person name="Simpson J.R."/>
            <person name="Lauterbach L."/>
            <person name="Steele A.D."/>
            <person name="Gui C."/>
            <person name="Meng S."/>
            <person name="Li G."/>
            <person name="Viehrig K."/>
            <person name="Ye F."/>
            <person name="Su P."/>
            <person name="Kiefer A.F."/>
            <person name="Nichols A."/>
            <person name="Cepeda A.J."/>
            <person name="Yan W."/>
            <person name="Fan B."/>
            <person name="Jiang Y."/>
            <person name="Adhikari A."/>
            <person name="Zheng C.-J."/>
            <person name="Schuster L."/>
            <person name="Cowan T.M."/>
            <person name="Smanski M.J."/>
            <person name="Chevrette M.G."/>
            <person name="De Carvalho L.P.S."/>
            <person name="Shen B."/>
        </authorList>
    </citation>
    <scope>NUCLEOTIDE SEQUENCE [LARGE SCALE GENOMIC DNA]</scope>
    <source>
        <strain evidence="1 2">NPDC000837</strain>
    </source>
</reference>
<comment type="caution">
    <text evidence="1">The sequence shown here is derived from an EMBL/GenBank/DDBJ whole genome shotgun (WGS) entry which is preliminary data.</text>
</comment>
<accession>A0ABV1UPN1</accession>
<protein>
    <submittedName>
        <fullName evidence="1">Dihydrodipicolinate synthase family protein</fullName>
    </submittedName>
</protein>
<keyword evidence="2" id="KW-1185">Reference proteome</keyword>
<dbReference type="SUPFAM" id="SSF51569">
    <property type="entry name" value="Aldolase"/>
    <property type="match status" value="1"/>
</dbReference>
<sequence length="392" mass="41917">MMIQLPRPDGSLAAYEPRTEPLSFTSGAPLASRTVFSAAHVVADPYADTSPDSPPGFAGAAPSVVDWDATLAFRRHLWSHGLGVAEAMDTAQRGMGLDWGHAAELIRRSAAEAHAVGGTIACGVGTDQLTGPASLAEVRDAYEQQLALVESTGAQAILMASRALAEAATSADDYLTVYEHLLRQASEPVILHWLGPMFDPALEGYWGSTDLDAATESFLAVIAAHPGKVDGVKVSLLDAGREIGLRRRLPQGVRCYTGDDFNYPELIAGDERGFSHALLGIFDPLGPLAAEAVRVLDTGDTEGFRKLLDPTVELSRHLFRPPTRFYKTGVVLLAWLAGHQSHFSMVGGLQSARSLPHLARAYELADGLGLFPDPALARSRMRSLLDVYGVPE</sequence>
<dbReference type="Pfam" id="PF06187">
    <property type="entry name" value="DUF993"/>
    <property type="match status" value="1"/>
</dbReference>
<evidence type="ECO:0000313" key="2">
    <source>
        <dbReference type="Proteomes" id="UP001445472"/>
    </source>
</evidence>
<organism evidence="1 2">
    <name type="scientific">Streptomyces xantholiticus</name>
    <dbReference type="NCBI Taxonomy" id="68285"/>
    <lineage>
        <taxon>Bacteria</taxon>
        <taxon>Bacillati</taxon>
        <taxon>Actinomycetota</taxon>
        <taxon>Actinomycetes</taxon>
        <taxon>Kitasatosporales</taxon>
        <taxon>Streptomycetaceae</taxon>
        <taxon>Streptomyces</taxon>
    </lineage>
</organism>
<dbReference type="EMBL" id="JBEPBX010000002">
    <property type="protein sequence ID" value="MER6612597.1"/>
    <property type="molecule type" value="Genomic_DNA"/>
</dbReference>
<proteinExistence type="predicted"/>
<evidence type="ECO:0000313" key="1">
    <source>
        <dbReference type="EMBL" id="MER6612597.1"/>
    </source>
</evidence>
<dbReference type="InterPro" id="IPR013785">
    <property type="entry name" value="Aldolase_TIM"/>
</dbReference>